<evidence type="ECO:0000313" key="2">
    <source>
        <dbReference type="Proteomes" id="UP001589828"/>
    </source>
</evidence>
<accession>A0ABV6L588</accession>
<keyword evidence="2" id="KW-1185">Reference proteome</keyword>
<evidence type="ECO:0000313" key="1">
    <source>
        <dbReference type="EMBL" id="MFC0514620.1"/>
    </source>
</evidence>
<sequence>MNNLNLNNRNNTIPLLQLGIAAVGLYAINKLISTSNNTVNYTLWHRNRLVYHGICYADRIQLRLNEHKRHGLIYDEYDHDYAKPREKAALLEKWLIQKDRPRYNYQHNY</sequence>
<comment type="caution">
    <text evidence="1">The sequence shown here is derived from an EMBL/GenBank/DDBJ whole genome shotgun (WGS) entry which is preliminary data.</text>
</comment>
<gene>
    <name evidence="1" type="ORF">ACFFGT_10425</name>
</gene>
<proteinExistence type="predicted"/>
<name>A0ABV6L588_9SPHI</name>
<dbReference type="EMBL" id="JBHLTS010000021">
    <property type="protein sequence ID" value="MFC0514620.1"/>
    <property type="molecule type" value="Genomic_DNA"/>
</dbReference>
<reference evidence="1 2" key="1">
    <citation type="submission" date="2024-09" db="EMBL/GenBank/DDBJ databases">
        <authorList>
            <person name="Sun Q."/>
            <person name="Mori K."/>
        </authorList>
    </citation>
    <scope>NUCLEOTIDE SEQUENCE [LARGE SCALE GENOMIC DNA]</scope>
    <source>
        <strain evidence="1 2">NCAIM B.02415</strain>
    </source>
</reference>
<dbReference type="Proteomes" id="UP001589828">
    <property type="component" value="Unassembled WGS sequence"/>
</dbReference>
<dbReference type="RefSeq" id="WP_377022464.1">
    <property type="nucleotide sequence ID" value="NZ_JBHLTS010000021.1"/>
</dbReference>
<organism evidence="1 2">
    <name type="scientific">Mucilaginibacter angelicae</name>
    <dbReference type="NCBI Taxonomy" id="869718"/>
    <lineage>
        <taxon>Bacteria</taxon>
        <taxon>Pseudomonadati</taxon>
        <taxon>Bacteroidota</taxon>
        <taxon>Sphingobacteriia</taxon>
        <taxon>Sphingobacteriales</taxon>
        <taxon>Sphingobacteriaceae</taxon>
        <taxon>Mucilaginibacter</taxon>
    </lineage>
</organism>
<protein>
    <submittedName>
        <fullName evidence="1">Uncharacterized protein</fullName>
    </submittedName>
</protein>